<evidence type="ECO:0000313" key="1">
    <source>
        <dbReference type="EMBL" id="CAA9452827.1"/>
    </source>
</evidence>
<reference evidence="1" key="1">
    <citation type="submission" date="2020-02" db="EMBL/GenBank/DDBJ databases">
        <authorList>
            <person name="Meier V. D."/>
        </authorList>
    </citation>
    <scope>NUCLEOTIDE SEQUENCE</scope>
    <source>
        <strain evidence="1">AVDCRST_MAG01</strain>
    </source>
</reference>
<sequence length="39" mass="4378">VPERVIPEATRLAGRRPIRGGCGCLGERERASRGRREEM</sequence>
<feature type="non-terminal residue" evidence="1">
    <location>
        <position position="39"/>
    </location>
</feature>
<proteinExistence type="predicted"/>
<organism evidence="1">
    <name type="scientific">uncultured Rubrobacteraceae bacterium</name>
    <dbReference type="NCBI Taxonomy" id="349277"/>
    <lineage>
        <taxon>Bacteria</taxon>
        <taxon>Bacillati</taxon>
        <taxon>Actinomycetota</taxon>
        <taxon>Rubrobacteria</taxon>
        <taxon>Rubrobacterales</taxon>
        <taxon>Rubrobacteraceae</taxon>
        <taxon>environmental samples</taxon>
    </lineage>
</organism>
<name>A0A6J4QRJ8_9ACTN</name>
<feature type="non-terminal residue" evidence="1">
    <location>
        <position position="1"/>
    </location>
</feature>
<dbReference type="EMBL" id="CADCUW010000621">
    <property type="protein sequence ID" value="CAA9452827.1"/>
    <property type="molecule type" value="Genomic_DNA"/>
</dbReference>
<accession>A0A6J4QRJ8</accession>
<dbReference type="AlphaFoldDB" id="A0A6J4QRJ8"/>
<protein>
    <submittedName>
        <fullName evidence="1">Uncharacterized protein</fullName>
    </submittedName>
</protein>
<gene>
    <name evidence="1" type="ORF">AVDCRST_MAG01-01-4793</name>
</gene>